<dbReference type="GeneID" id="7445366"/>
<accession>B8BW56</accession>
<keyword evidence="3" id="KW-0677">Repeat</keyword>
<dbReference type="PANTHER" id="PTHR45672:SF3">
    <property type="entry name" value="THIOREDOXIN DOMAIN-CONTAINING PROTEIN 5"/>
    <property type="match status" value="1"/>
</dbReference>
<dbReference type="NCBIfam" id="TIGR01126">
    <property type="entry name" value="pdi_dom"/>
    <property type="match status" value="1"/>
</dbReference>
<dbReference type="PaxDb" id="35128-Thaps21965"/>
<evidence type="ECO:0000256" key="4">
    <source>
        <dbReference type="RuleBase" id="RU004208"/>
    </source>
</evidence>
<evidence type="ECO:0000256" key="5">
    <source>
        <dbReference type="SAM" id="SignalP"/>
    </source>
</evidence>
<evidence type="ECO:0000313" key="8">
    <source>
        <dbReference type="Proteomes" id="UP000001449"/>
    </source>
</evidence>
<dbReference type="InterPro" id="IPR005788">
    <property type="entry name" value="PDI_thioredoxin-like_dom"/>
</dbReference>
<organism evidence="7 8">
    <name type="scientific">Thalassiosira pseudonana</name>
    <name type="common">Marine diatom</name>
    <name type="synonym">Cyclotella nana</name>
    <dbReference type="NCBI Taxonomy" id="35128"/>
    <lineage>
        <taxon>Eukaryota</taxon>
        <taxon>Sar</taxon>
        <taxon>Stramenopiles</taxon>
        <taxon>Ochrophyta</taxon>
        <taxon>Bacillariophyta</taxon>
        <taxon>Coscinodiscophyceae</taxon>
        <taxon>Thalassiosirophycidae</taxon>
        <taxon>Thalassiosirales</taxon>
        <taxon>Thalassiosiraceae</taxon>
        <taxon>Thalassiosira</taxon>
    </lineage>
</organism>
<evidence type="ECO:0000256" key="2">
    <source>
        <dbReference type="ARBA" id="ARBA00022729"/>
    </source>
</evidence>
<dbReference type="PRINTS" id="PR00421">
    <property type="entry name" value="THIOREDOXIN"/>
</dbReference>
<dbReference type="CDD" id="cd02998">
    <property type="entry name" value="PDI_a_ERp38"/>
    <property type="match status" value="1"/>
</dbReference>
<keyword evidence="2 5" id="KW-0732">Signal</keyword>
<dbReference type="HOGENOM" id="CLU_090389_4_0_1"/>
<dbReference type="GO" id="GO:0005783">
    <property type="term" value="C:endoplasmic reticulum"/>
    <property type="evidence" value="ECO:0000318"/>
    <property type="project" value="GO_Central"/>
</dbReference>
<dbReference type="PROSITE" id="PS51352">
    <property type="entry name" value="THIOREDOXIN_2"/>
    <property type="match status" value="1"/>
</dbReference>
<evidence type="ECO:0000259" key="6">
    <source>
        <dbReference type="PROSITE" id="PS51352"/>
    </source>
</evidence>
<dbReference type="EMBL" id="CM000640">
    <property type="protein sequence ID" value="EED94460.1"/>
    <property type="molecule type" value="Genomic_DNA"/>
</dbReference>
<feature type="signal peptide" evidence="5">
    <location>
        <begin position="1"/>
        <end position="18"/>
    </location>
</feature>
<dbReference type="eggNOG" id="KOG0191">
    <property type="taxonomic scope" value="Eukaryota"/>
</dbReference>
<dbReference type="Proteomes" id="UP000001449">
    <property type="component" value="Chromosome 3"/>
</dbReference>
<dbReference type="Gene3D" id="3.40.30.10">
    <property type="entry name" value="Glutaredoxin"/>
    <property type="match status" value="1"/>
</dbReference>
<dbReference type="InterPro" id="IPR051063">
    <property type="entry name" value="PDI"/>
</dbReference>
<reference evidence="7 8" key="2">
    <citation type="journal article" date="2008" name="Nature">
        <title>The Phaeodactylum genome reveals the evolutionary history of diatom genomes.</title>
        <authorList>
            <person name="Bowler C."/>
            <person name="Allen A.E."/>
            <person name="Badger J.H."/>
            <person name="Grimwood J."/>
            <person name="Jabbari K."/>
            <person name="Kuo A."/>
            <person name="Maheswari U."/>
            <person name="Martens C."/>
            <person name="Maumus F."/>
            <person name="Otillar R.P."/>
            <person name="Rayko E."/>
            <person name="Salamov A."/>
            <person name="Vandepoele K."/>
            <person name="Beszteri B."/>
            <person name="Gruber A."/>
            <person name="Heijde M."/>
            <person name="Katinka M."/>
            <person name="Mock T."/>
            <person name="Valentin K."/>
            <person name="Verret F."/>
            <person name="Berges J.A."/>
            <person name="Brownlee C."/>
            <person name="Cadoret J.P."/>
            <person name="Chiovitti A."/>
            <person name="Choi C.J."/>
            <person name="Coesel S."/>
            <person name="De Martino A."/>
            <person name="Detter J.C."/>
            <person name="Durkin C."/>
            <person name="Falciatore A."/>
            <person name="Fournet J."/>
            <person name="Haruta M."/>
            <person name="Huysman M.J."/>
            <person name="Jenkins B.D."/>
            <person name="Jiroutova K."/>
            <person name="Jorgensen R.E."/>
            <person name="Joubert Y."/>
            <person name="Kaplan A."/>
            <person name="Kroger N."/>
            <person name="Kroth P.G."/>
            <person name="La Roche J."/>
            <person name="Lindquist E."/>
            <person name="Lommer M."/>
            <person name="Martin-Jezequel V."/>
            <person name="Lopez P.J."/>
            <person name="Lucas S."/>
            <person name="Mangogna M."/>
            <person name="McGinnis K."/>
            <person name="Medlin L.K."/>
            <person name="Montsant A."/>
            <person name="Oudot-Le Secq M.P."/>
            <person name="Napoli C."/>
            <person name="Obornik M."/>
            <person name="Parker M.S."/>
            <person name="Petit J.L."/>
            <person name="Porcel B.M."/>
            <person name="Poulsen N."/>
            <person name="Robison M."/>
            <person name="Rychlewski L."/>
            <person name="Rynearson T.A."/>
            <person name="Schmutz J."/>
            <person name="Shapiro H."/>
            <person name="Siaut M."/>
            <person name="Stanley M."/>
            <person name="Sussman M.R."/>
            <person name="Taylor A.R."/>
            <person name="Vardi A."/>
            <person name="von Dassow P."/>
            <person name="Vyverman W."/>
            <person name="Willis A."/>
            <person name="Wyrwicz L.S."/>
            <person name="Rokhsar D.S."/>
            <person name="Weissenbach J."/>
            <person name="Armbrust E.V."/>
            <person name="Green B.R."/>
            <person name="Van de Peer Y."/>
            <person name="Grigoriev I.V."/>
        </authorList>
    </citation>
    <scope>NUCLEOTIDE SEQUENCE [LARGE SCALE GENOMIC DNA]</scope>
    <source>
        <strain evidence="7 8">CCMP1335</strain>
    </source>
</reference>
<dbReference type="InterPro" id="IPR013766">
    <property type="entry name" value="Thioredoxin_domain"/>
</dbReference>
<dbReference type="InterPro" id="IPR036249">
    <property type="entry name" value="Thioredoxin-like_sf"/>
</dbReference>
<comment type="similarity">
    <text evidence="1 4">Belongs to the protein disulfide isomerase family.</text>
</comment>
<evidence type="ECO:0000256" key="1">
    <source>
        <dbReference type="ARBA" id="ARBA00006347"/>
    </source>
</evidence>
<dbReference type="SUPFAM" id="SSF52833">
    <property type="entry name" value="Thioredoxin-like"/>
    <property type="match status" value="1"/>
</dbReference>
<dbReference type="InParanoid" id="B8BW56"/>
<dbReference type="GO" id="GO:0003756">
    <property type="term" value="F:protein disulfide isomerase activity"/>
    <property type="evidence" value="ECO:0000318"/>
    <property type="project" value="GO_Central"/>
</dbReference>
<dbReference type="RefSeq" id="XP_002289024.1">
    <property type="nucleotide sequence ID" value="XM_002288988.1"/>
</dbReference>
<dbReference type="OMA" id="FIVTESK"/>
<evidence type="ECO:0000313" key="7">
    <source>
        <dbReference type="EMBL" id="EED94460.1"/>
    </source>
</evidence>
<dbReference type="PROSITE" id="PS00194">
    <property type="entry name" value="THIOREDOXIN_1"/>
    <property type="match status" value="1"/>
</dbReference>
<feature type="chain" id="PRO_5002868721" description="Thioredoxin domain-containing protein" evidence="5">
    <location>
        <begin position="19"/>
        <end position="207"/>
    </location>
</feature>
<dbReference type="AlphaFoldDB" id="B8BW56"/>
<reference evidence="7 8" key="1">
    <citation type="journal article" date="2004" name="Science">
        <title>The genome of the diatom Thalassiosira pseudonana: ecology, evolution, and metabolism.</title>
        <authorList>
            <person name="Armbrust E.V."/>
            <person name="Berges J.A."/>
            <person name="Bowler C."/>
            <person name="Green B.R."/>
            <person name="Martinez D."/>
            <person name="Putnam N.H."/>
            <person name="Zhou S."/>
            <person name="Allen A.E."/>
            <person name="Apt K.E."/>
            <person name="Bechner M."/>
            <person name="Brzezinski M.A."/>
            <person name="Chaal B.K."/>
            <person name="Chiovitti A."/>
            <person name="Davis A.K."/>
            <person name="Demarest M.S."/>
            <person name="Detter J.C."/>
            <person name="Glavina T."/>
            <person name="Goodstein D."/>
            <person name="Hadi M.Z."/>
            <person name="Hellsten U."/>
            <person name="Hildebrand M."/>
            <person name="Jenkins B.D."/>
            <person name="Jurka J."/>
            <person name="Kapitonov V.V."/>
            <person name="Kroger N."/>
            <person name="Lau W.W."/>
            <person name="Lane T.W."/>
            <person name="Larimer F.W."/>
            <person name="Lippmeier J.C."/>
            <person name="Lucas S."/>
            <person name="Medina M."/>
            <person name="Montsant A."/>
            <person name="Obornik M."/>
            <person name="Parker M.S."/>
            <person name="Palenik B."/>
            <person name="Pazour G.J."/>
            <person name="Richardson P.M."/>
            <person name="Rynearson T.A."/>
            <person name="Saito M.A."/>
            <person name="Schwartz D.C."/>
            <person name="Thamatrakoln K."/>
            <person name="Valentin K."/>
            <person name="Vardi A."/>
            <person name="Wilkerson F.P."/>
            <person name="Rokhsar D.S."/>
        </authorList>
    </citation>
    <scope>NUCLEOTIDE SEQUENCE [LARGE SCALE GENOMIC DNA]</scope>
    <source>
        <strain evidence="7 8">CCMP1335</strain>
    </source>
</reference>
<protein>
    <recommendedName>
        <fullName evidence="6">Thioredoxin domain-containing protein</fullName>
    </recommendedName>
</protein>
<dbReference type="STRING" id="35128.B8BW56"/>
<feature type="domain" description="Thioredoxin" evidence="6">
    <location>
        <begin position="1"/>
        <end position="127"/>
    </location>
</feature>
<gene>
    <name evidence="7" type="ORF">THAPSDRAFT_21965</name>
</gene>
<dbReference type="InterPro" id="IPR017937">
    <property type="entry name" value="Thioredoxin_CS"/>
</dbReference>
<dbReference type="GO" id="GO:0006457">
    <property type="term" value="P:protein folding"/>
    <property type="evidence" value="ECO:0000318"/>
    <property type="project" value="GO_Central"/>
</dbReference>
<keyword evidence="8" id="KW-1185">Reference proteome</keyword>
<dbReference type="PANTHER" id="PTHR45672">
    <property type="entry name" value="PROTEIN DISULFIDE-ISOMERASE C17H9.14C-RELATED"/>
    <property type="match status" value="1"/>
</dbReference>
<proteinExistence type="inferred from homology"/>
<sequence length="207" mass="22913">MKTAFALTLLSSIGSVAAKSPELNPTSFAEVQSSKNTFIKFYAPWCGHCKSLAPDWDTLAATYASSPSVLIGSVDCTTDENSDLCQEHGVQGYPTLKYFVDGNTEGESYNGARSLDALQSFVEETLNKRCLIGTEEEMSKEESLCSDKEKAYAKKMRSKTTEELKAQIERLDKMKGGAMKPELKTWIMQRLHILNGLNALENAKDEF</sequence>
<dbReference type="Pfam" id="PF00085">
    <property type="entry name" value="Thioredoxin"/>
    <property type="match status" value="1"/>
</dbReference>
<evidence type="ECO:0000256" key="3">
    <source>
        <dbReference type="ARBA" id="ARBA00022737"/>
    </source>
</evidence>
<name>B8BW56_THAPS</name>
<dbReference type="KEGG" id="tps:THAPSDRAFT_21965"/>